<reference evidence="15" key="3">
    <citation type="submission" date="2025-09" db="UniProtKB">
        <authorList>
            <consortium name="Ensembl"/>
        </authorList>
    </citation>
    <scope>IDENTIFICATION</scope>
</reference>
<evidence type="ECO:0000256" key="11">
    <source>
        <dbReference type="ARBA" id="ARBA00070085"/>
    </source>
</evidence>
<evidence type="ECO:0000259" key="14">
    <source>
        <dbReference type="Pfam" id="PF01423"/>
    </source>
</evidence>
<dbReference type="GO" id="GO:0005689">
    <property type="term" value="C:U12-type spliceosomal complex"/>
    <property type="evidence" value="ECO:0007669"/>
    <property type="project" value="UniProtKB-ARBA"/>
</dbReference>
<dbReference type="Gene3D" id="2.30.30.100">
    <property type="match status" value="1"/>
</dbReference>
<feature type="region of interest" description="Disordered" evidence="13">
    <location>
        <begin position="1"/>
        <end position="32"/>
    </location>
</feature>
<evidence type="ECO:0000256" key="1">
    <source>
        <dbReference type="ARBA" id="ARBA00004123"/>
    </source>
</evidence>
<feature type="domain" description="Sm" evidence="14">
    <location>
        <begin position="39"/>
        <end position="81"/>
    </location>
</feature>
<comment type="function">
    <text evidence="10 12">Plays a role in pre-mRNA splicing as a core component of the spliceosomal U1, U2, U4 and U5 small nuclear ribonucleoproteins (snRNPs), the building blocks of the spliceosome. Component of both the pre-catalytic spliceosome B complex and activated spliceosome C complexes. As a component of the minor spliceosome, involved in the splicing of U12-type introns in pre-mRNAs.</text>
</comment>
<evidence type="ECO:0000256" key="4">
    <source>
        <dbReference type="ARBA" id="ARBA00022664"/>
    </source>
</evidence>
<evidence type="ECO:0000256" key="10">
    <source>
        <dbReference type="ARBA" id="ARBA00058557"/>
    </source>
</evidence>
<feature type="region of interest" description="Disordered" evidence="13">
    <location>
        <begin position="77"/>
        <end position="99"/>
    </location>
</feature>
<keyword evidence="3 12" id="KW-0963">Cytoplasm</keyword>
<dbReference type="PANTHER" id="PTHR12777">
    <property type="entry name" value="SMALL NUCLEAR RIBONUCLEOPROTEIN SM D2"/>
    <property type="match status" value="1"/>
</dbReference>
<protein>
    <recommendedName>
        <fullName evidence="11 12">Small nuclear ribonucleoprotein Sm D2</fullName>
        <shortName evidence="12">Sm-D2</shortName>
    </recommendedName>
    <alternativeName>
        <fullName evidence="9 12">snRNP core protein D2</fullName>
    </alternativeName>
</protein>
<evidence type="ECO:0000313" key="15">
    <source>
        <dbReference type="Ensembl" id="ENSUAMP00000029131.1"/>
    </source>
</evidence>
<dbReference type="Pfam" id="PF01423">
    <property type="entry name" value="LSM"/>
    <property type="match status" value="1"/>
</dbReference>
<keyword evidence="5" id="KW-0747">Spliceosome</keyword>
<dbReference type="Proteomes" id="UP000291022">
    <property type="component" value="Unassembled WGS sequence"/>
</dbReference>
<dbReference type="GO" id="GO:0097525">
    <property type="term" value="C:spliceosomal snRNP complex"/>
    <property type="evidence" value="ECO:0007669"/>
    <property type="project" value="UniProtKB-ARBA"/>
</dbReference>
<evidence type="ECO:0000256" key="2">
    <source>
        <dbReference type="ARBA" id="ARBA00008146"/>
    </source>
</evidence>
<evidence type="ECO:0000256" key="5">
    <source>
        <dbReference type="ARBA" id="ARBA00022728"/>
    </source>
</evidence>
<sequence length="123" mass="13959">MGVLNKPKSEMIPEELKKQEKEEFNPGPLSVLTPSVKNSTQVLISSHMKKKLLGYMKAADRHCSMVLENVKEMWTKVPKSGKGEKKSKPVRRTPSPRSHSSFLITYSMLRPVFESAWMAQSAR</sequence>
<dbReference type="STRING" id="9643.ENSUAMP00000029131"/>
<keyword evidence="16" id="KW-1185">Reference proteome</keyword>
<gene>
    <name evidence="12" type="primary">SNRPD2</name>
</gene>
<proteinExistence type="inferred from homology"/>
<dbReference type="InterPro" id="IPR001163">
    <property type="entry name" value="Sm_dom_euk/arc"/>
</dbReference>
<comment type="subcellular location">
    <subcellularLocation>
        <location evidence="12">Cytoplasm</location>
        <location evidence="12">Cytosol</location>
    </subcellularLocation>
    <subcellularLocation>
        <location evidence="1 12">Nucleus</location>
    </subcellularLocation>
    <text evidence="12">SMN-mediated assembly into core snRNPs occurs in the cytosol before SMN-mediated transport to the nucleus to be included in spliceosomes.</text>
</comment>
<dbReference type="InterPro" id="IPR027248">
    <property type="entry name" value="Sm_D2"/>
</dbReference>
<keyword evidence="7 12" id="KW-0539">Nucleus</keyword>
<feature type="compositionally biased region" description="Basic and acidic residues" evidence="13">
    <location>
        <begin position="7"/>
        <end position="24"/>
    </location>
</feature>
<reference evidence="16" key="1">
    <citation type="submission" date="2016-06" db="EMBL/GenBank/DDBJ databases">
        <title>De novo assembly and RNA-Seq shows season-dependent expression and editing in black bear kidneys.</title>
        <authorList>
            <person name="Korstanje R."/>
            <person name="Srivastava A."/>
            <person name="Sarsani V.K."/>
            <person name="Sheehan S.M."/>
            <person name="Seger R.L."/>
            <person name="Barter M.E."/>
            <person name="Lindqvist C."/>
            <person name="Brody L.C."/>
            <person name="Mullikin J.C."/>
        </authorList>
    </citation>
    <scope>NUCLEOTIDE SEQUENCE [LARGE SCALE GENOMIC DNA]</scope>
</reference>
<evidence type="ECO:0000256" key="7">
    <source>
        <dbReference type="ARBA" id="ARBA00023242"/>
    </source>
</evidence>
<dbReference type="FunFam" id="2.30.30.100:FF:000069">
    <property type="entry name" value="Small nuclear ribonucleoprotein Sm D2"/>
    <property type="match status" value="1"/>
</dbReference>
<dbReference type="GO" id="GO:0005829">
    <property type="term" value="C:cytosol"/>
    <property type="evidence" value="ECO:0007669"/>
    <property type="project" value="UniProtKB-SubCell"/>
</dbReference>
<evidence type="ECO:0000256" key="6">
    <source>
        <dbReference type="ARBA" id="ARBA00023187"/>
    </source>
</evidence>
<organism evidence="15 16">
    <name type="scientific">Ursus americanus</name>
    <name type="common">American black bear</name>
    <name type="synonym">Euarctos americanus</name>
    <dbReference type="NCBI Taxonomy" id="9643"/>
    <lineage>
        <taxon>Eukaryota</taxon>
        <taxon>Metazoa</taxon>
        <taxon>Chordata</taxon>
        <taxon>Craniata</taxon>
        <taxon>Vertebrata</taxon>
        <taxon>Euteleostomi</taxon>
        <taxon>Mammalia</taxon>
        <taxon>Eutheria</taxon>
        <taxon>Laurasiatheria</taxon>
        <taxon>Carnivora</taxon>
        <taxon>Caniformia</taxon>
        <taxon>Ursidae</taxon>
        <taxon>Ursus</taxon>
    </lineage>
</organism>
<dbReference type="AlphaFoldDB" id="A0A452S9Y5"/>
<comment type="similarity">
    <text evidence="2 12">Belongs to the snRNP core protein family.</text>
</comment>
<keyword evidence="8 12" id="KW-0687">Ribonucleoprotein</keyword>
<dbReference type="InterPro" id="IPR010920">
    <property type="entry name" value="LSM_dom_sf"/>
</dbReference>
<evidence type="ECO:0000256" key="13">
    <source>
        <dbReference type="SAM" id="MobiDB-lite"/>
    </source>
</evidence>
<dbReference type="GeneTree" id="ENSGT00390000017608"/>
<evidence type="ECO:0000256" key="3">
    <source>
        <dbReference type="ARBA" id="ARBA00022490"/>
    </source>
</evidence>
<name>A0A452S9Y5_URSAM</name>
<evidence type="ECO:0000256" key="12">
    <source>
        <dbReference type="RuleBase" id="RU365051"/>
    </source>
</evidence>
<evidence type="ECO:0000313" key="16">
    <source>
        <dbReference type="Proteomes" id="UP000291022"/>
    </source>
</evidence>
<reference evidence="15" key="2">
    <citation type="submission" date="2025-08" db="UniProtKB">
        <authorList>
            <consortium name="Ensembl"/>
        </authorList>
    </citation>
    <scope>IDENTIFICATION</scope>
</reference>
<keyword evidence="4 12" id="KW-0507">mRNA processing</keyword>
<dbReference type="OMA" id="IDCRHNR"/>
<dbReference type="GO" id="GO:0000398">
    <property type="term" value="P:mRNA splicing, via spliceosome"/>
    <property type="evidence" value="ECO:0007669"/>
    <property type="project" value="UniProtKB-ARBA"/>
</dbReference>
<keyword evidence="6 12" id="KW-0508">mRNA splicing</keyword>
<accession>A0A452S9Y5</accession>
<evidence type="ECO:0000256" key="8">
    <source>
        <dbReference type="ARBA" id="ARBA00023274"/>
    </source>
</evidence>
<dbReference type="Ensembl" id="ENSUAMT00000032520.1">
    <property type="protein sequence ID" value="ENSUAMP00000029131.1"/>
    <property type="gene ID" value="ENSUAMG00000022454.1"/>
</dbReference>
<evidence type="ECO:0000256" key="9">
    <source>
        <dbReference type="ARBA" id="ARBA00033125"/>
    </source>
</evidence>
<dbReference type="SUPFAM" id="SSF50182">
    <property type="entry name" value="Sm-like ribonucleoproteins"/>
    <property type="match status" value="1"/>
</dbReference>